<dbReference type="Proteomes" id="UP000322667">
    <property type="component" value="Chromosome A10"/>
</dbReference>
<keyword evidence="3" id="KW-1185">Reference proteome</keyword>
<gene>
    <name evidence="2" type="ORF">ES332_A10G142400v1</name>
</gene>
<evidence type="ECO:0000256" key="1">
    <source>
        <dbReference type="SAM" id="Phobius"/>
    </source>
</evidence>
<feature type="transmembrane region" description="Helical" evidence="1">
    <location>
        <begin position="72"/>
        <end position="90"/>
    </location>
</feature>
<evidence type="ECO:0000313" key="2">
    <source>
        <dbReference type="EMBL" id="TYI06212.1"/>
    </source>
</evidence>
<accession>A0A5D2NQK2</accession>
<reference evidence="2 3" key="1">
    <citation type="submission" date="2019-07" db="EMBL/GenBank/DDBJ databases">
        <title>WGS assembly of Gossypium tomentosum.</title>
        <authorList>
            <person name="Chen Z.J."/>
            <person name="Sreedasyam A."/>
            <person name="Ando A."/>
            <person name="Song Q."/>
            <person name="De L."/>
            <person name="Hulse-Kemp A."/>
            <person name="Ding M."/>
            <person name="Ye W."/>
            <person name="Kirkbride R."/>
            <person name="Jenkins J."/>
            <person name="Plott C."/>
            <person name="Lovell J."/>
            <person name="Lin Y.-M."/>
            <person name="Vaughn R."/>
            <person name="Liu B."/>
            <person name="Li W."/>
            <person name="Simpson S."/>
            <person name="Scheffler B."/>
            <person name="Saski C."/>
            <person name="Grover C."/>
            <person name="Hu G."/>
            <person name="Conover J."/>
            <person name="Carlson J."/>
            <person name="Shu S."/>
            <person name="Boston L."/>
            <person name="Williams M."/>
            <person name="Peterson D."/>
            <person name="Mcgee K."/>
            <person name="Jones D."/>
            <person name="Wendel J."/>
            <person name="Stelly D."/>
            <person name="Grimwood J."/>
            <person name="Schmutz J."/>
        </authorList>
    </citation>
    <scope>NUCLEOTIDE SEQUENCE [LARGE SCALE GENOMIC DNA]</scope>
    <source>
        <strain evidence="2">7179.01</strain>
    </source>
</reference>
<keyword evidence="1" id="KW-0812">Transmembrane</keyword>
<proteinExistence type="predicted"/>
<keyword evidence="1" id="KW-0472">Membrane</keyword>
<keyword evidence="1" id="KW-1133">Transmembrane helix</keyword>
<evidence type="ECO:0000313" key="3">
    <source>
        <dbReference type="Proteomes" id="UP000322667"/>
    </source>
</evidence>
<protein>
    <submittedName>
        <fullName evidence="2">Uncharacterized protein</fullName>
    </submittedName>
</protein>
<dbReference type="EMBL" id="CM017619">
    <property type="protein sequence ID" value="TYI06212.1"/>
    <property type="molecule type" value="Genomic_DNA"/>
</dbReference>
<organism evidence="2 3">
    <name type="scientific">Gossypium tomentosum</name>
    <name type="common">Hawaiian cotton</name>
    <name type="synonym">Gossypium sandvicense</name>
    <dbReference type="NCBI Taxonomy" id="34277"/>
    <lineage>
        <taxon>Eukaryota</taxon>
        <taxon>Viridiplantae</taxon>
        <taxon>Streptophyta</taxon>
        <taxon>Embryophyta</taxon>
        <taxon>Tracheophyta</taxon>
        <taxon>Spermatophyta</taxon>
        <taxon>Magnoliopsida</taxon>
        <taxon>eudicotyledons</taxon>
        <taxon>Gunneridae</taxon>
        <taxon>Pentapetalae</taxon>
        <taxon>rosids</taxon>
        <taxon>malvids</taxon>
        <taxon>Malvales</taxon>
        <taxon>Malvaceae</taxon>
        <taxon>Malvoideae</taxon>
        <taxon>Gossypium</taxon>
    </lineage>
</organism>
<dbReference type="AlphaFoldDB" id="A0A5D2NQK2"/>
<name>A0A5D2NQK2_GOSTO</name>
<sequence length="126" mass="14102">MHHSCTPTLSRRSFSNPNNGIGQKFTLALSFLICFHRELLEIPLEFSSIDHLALMSSLPVSISSPIGEVPNVFPFFLLFLLLFFSTLYFFKGSGHRFTVANNLGTLIVASPHHVQHLDDLDLLTMA</sequence>